<dbReference type="EMBL" id="JARJCM010000173">
    <property type="protein sequence ID" value="KAJ7024198.1"/>
    <property type="molecule type" value="Genomic_DNA"/>
</dbReference>
<comment type="caution">
    <text evidence="2">The sequence shown here is derived from an EMBL/GenBank/DDBJ whole genome shotgun (WGS) entry which is preliminary data.</text>
</comment>
<feature type="compositionally biased region" description="Basic and acidic residues" evidence="1">
    <location>
        <begin position="80"/>
        <end position="133"/>
    </location>
</feature>
<name>A0AAD6SC12_9AGAR</name>
<dbReference type="Proteomes" id="UP001218188">
    <property type="component" value="Unassembled WGS sequence"/>
</dbReference>
<evidence type="ECO:0000313" key="3">
    <source>
        <dbReference type="Proteomes" id="UP001218188"/>
    </source>
</evidence>
<sequence>MLRVAKGRAVGLKYTERERYARGRSAREVYEDGERVAQAPREWRKAKREKKRDGGQARQPWRGLGDRKLGQNPLRNKTNAVKEKPQRSKDESRKMKQDEDQKRPSHTPIHREQARKASSDAAIDTKRGEHQQDPDSLPQKRKPRKYQGEEQKNVRRKKEALRPRDRLCSDKMRRSNDPDEEKRKRDCAGHITPMLENSSAMRTLHLHQPGRIHIIIGDSEKENRVCITVESADKGHPQADKDIQTKN</sequence>
<evidence type="ECO:0000256" key="1">
    <source>
        <dbReference type="SAM" id="MobiDB-lite"/>
    </source>
</evidence>
<feature type="compositionally biased region" description="Basic and acidic residues" evidence="1">
    <location>
        <begin position="21"/>
        <end position="35"/>
    </location>
</feature>
<organism evidence="2 3">
    <name type="scientific">Mycena alexandri</name>
    <dbReference type="NCBI Taxonomy" id="1745969"/>
    <lineage>
        <taxon>Eukaryota</taxon>
        <taxon>Fungi</taxon>
        <taxon>Dikarya</taxon>
        <taxon>Basidiomycota</taxon>
        <taxon>Agaricomycotina</taxon>
        <taxon>Agaricomycetes</taxon>
        <taxon>Agaricomycetidae</taxon>
        <taxon>Agaricales</taxon>
        <taxon>Marasmiineae</taxon>
        <taxon>Mycenaceae</taxon>
        <taxon>Mycena</taxon>
    </lineage>
</organism>
<keyword evidence="3" id="KW-1185">Reference proteome</keyword>
<protein>
    <submittedName>
        <fullName evidence="2">Uncharacterized protein</fullName>
    </submittedName>
</protein>
<proteinExistence type="predicted"/>
<gene>
    <name evidence="2" type="ORF">C8F04DRAFT_1192620</name>
</gene>
<dbReference type="AlphaFoldDB" id="A0AAD6SC12"/>
<reference evidence="2" key="1">
    <citation type="submission" date="2023-03" db="EMBL/GenBank/DDBJ databases">
        <title>Massive genome expansion in bonnet fungi (Mycena s.s.) driven by repeated elements and novel gene families across ecological guilds.</title>
        <authorList>
            <consortium name="Lawrence Berkeley National Laboratory"/>
            <person name="Harder C.B."/>
            <person name="Miyauchi S."/>
            <person name="Viragh M."/>
            <person name="Kuo A."/>
            <person name="Thoen E."/>
            <person name="Andreopoulos B."/>
            <person name="Lu D."/>
            <person name="Skrede I."/>
            <person name="Drula E."/>
            <person name="Henrissat B."/>
            <person name="Morin E."/>
            <person name="Kohler A."/>
            <person name="Barry K."/>
            <person name="LaButti K."/>
            <person name="Morin E."/>
            <person name="Salamov A."/>
            <person name="Lipzen A."/>
            <person name="Mereny Z."/>
            <person name="Hegedus B."/>
            <person name="Baldrian P."/>
            <person name="Stursova M."/>
            <person name="Weitz H."/>
            <person name="Taylor A."/>
            <person name="Grigoriev I.V."/>
            <person name="Nagy L.G."/>
            <person name="Martin F."/>
            <person name="Kauserud H."/>
        </authorList>
    </citation>
    <scope>NUCLEOTIDE SEQUENCE</scope>
    <source>
        <strain evidence="2">CBHHK200</strain>
    </source>
</reference>
<accession>A0AAD6SC12</accession>
<feature type="region of interest" description="Disordered" evidence="1">
    <location>
        <begin position="21"/>
        <end position="188"/>
    </location>
</feature>
<evidence type="ECO:0000313" key="2">
    <source>
        <dbReference type="EMBL" id="KAJ7024198.1"/>
    </source>
</evidence>
<feature type="compositionally biased region" description="Basic and acidic residues" evidence="1">
    <location>
        <begin position="160"/>
        <end position="188"/>
    </location>
</feature>